<dbReference type="InterPro" id="IPR032719">
    <property type="entry name" value="WbsX"/>
</dbReference>
<dbReference type="EMBL" id="CP103840">
    <property type="protein sequence ID" value="WOB25716.1"/>
    <property type="molecule type" value="Genomic_DNA"/>
</dbReference>
<dbReference type="PANTHER" id="PTHR41244:SF1">
    <property type="entry name" value="GLYCOSYLTRANSFERASE"/>
    <property type="match status" value="1"/>
</dbReference>
<dbReference type="GeneID" id="95585955"/>
<protein>
    <submittedName>
        <fullName evidence="1">Glycoside hydrolase family 99-like domain-containing protein</fullName>
    </submittedName>
</protein>
<dbReference type="Proteomes" id="UP001304534">
    <property type="component" value="Chromosome"/>
</dbReference>
<dbReference type="InterPro" id="IPR007739">
    <property type="entry name" value="RgpF"/>
</dbReference>
<dbReference type="RefSeq" id="WP_316688700.1">
    <property type="nucleotide sequence ID" value="NZ_CP103837.1"/>
</dbReference>
<keyword evidence="2" id="KW-1185">Reference proteome</keyword>
<dbReference type="Gene3D" id="3.20.20.80">
    <property type="entry name" value="Glycosidases"/>
    <property type="match status" value="1"/>
</dbReference>
<evidence type="ECO:0000313" key="2">
    <source>
        <dbReference type="Proteomes" id="UP001304534"/>
    </source>
</evidence>
<accession>A0ABZ0DBB4</accession>
<name>A0ABZ0DBB4_9XANT</name>
<gene>
    <name evidence="1" type="ORF">NYR99_18745</name>
</gene>
<proteinExistence type="predicted"/>
<dbReference type="PANTHER" id="PTHR41244">
    <property type="entry name" value="RHAMNAN SYNTHESIS F"/>
    <property type="match status" value="1"/>
</dbReference>
<dbReference type="Pfam" id="PF05045">
    <property type="entry name" value="RgpF"/>
    <property type="match status" value="1"/>
</dbReference>
<organism evidence="1 2">
    <name type="scientific">Xanthomonas dyei</name>
    <dbReference type="NCBI Taxonomy" id="743699"/>
    <lineage>
        <taxon>Bacteria</taxon>
        <taxon>Pseudomonadati</taxon>
        <taxon>Pseudomonadota</taxon>
        <taxon>Gammaproteobacteria</taxon>
        <taxon>Lysobacterales</taxon>
        <taxon>Lysobacteraceae</taxon>
        <taxon>Xanthomonas</taxon>
    </lineage>
</organism>
<dbReference type="Pfam" id="PF14307">
    <property type="entry name" value="Glyco_tran_WbsX"/>
    <property type="match status" value="1"/>
</dbReference>
<dbReference type="CDD" id="cd11579">
    <property type="entry name" value="Glyco_tran_WbsX"/>
    <property type="match status" value="1"/>
</dbReference>
<reference evidence="1 2" key="1">
    <citation type="submission" date="2022-08" db="EMBL/GenBank/DDBJ databases">
        <title>Whole genome sequencing-based tracing of a 2022 introduction and outbreak of Xanthomonas hortorum pv. pelargonii.</title>
        <authorList>
            <person name="Iruegas-Bocardo F."/>
            <person name="Weisberg A.K."/>
            <person name="Riutta E.R."/>
            <person name="Kilday K."/>
            <person name="Bonkowski J.C."/>
            <person name="Creswell T."/>
            <person name="Daughtrey M.L."/>
            <person name="Rane K."/>
            <person name="Grunwald N.J."/>
            <person name="Chang J.H."/>
            <person name="Putnam M.L."/>
        </authorList>
    </citation>
    <scope>NUCLEOTIDE SEQUENCE [LARGE SCALE GENOMIC DNA]</scope>
    <source>
        <strain evidence="1 2">22-325</strain>
    </source>
</reference>
<evidence type="ECO:0000313" key="1">
    <source>
        <dbReference type="EMBL" id="WOB25716.1"/>
    </source>
</evidence>
<sequence>MSASGRSVRSRARTQLFGLLRAAFRALPLSEATRDRWRLWFLDRHSGWVPAPVRGRTGDGASRRAVIRGDEAAIGYVPYRRVTLPATLPATLVAFYLPQFHPIPENDAWWGKGFTEWRNVTRALPQFEGHQQPRLPADLGFYDLRNPQILREQARLAQEYGLGAFCFYFYWFGGKTLLEMPIRQWHEDHSITLPFCLCWANEKWARRWDGRGDDILIDQAHDADDDLAFIAHVASYMRNPKYLRVDGHPLLLVYRPHLLPEPAQTAARWRAWCRDNGIGEIHLAYVQGFERPDPRDIGFDAAVEFPPNMSTPPSVAAKQRLINFDFNGEVLDWRELAHDMEQRPLRDYTLYPGVNPGWDNEPRRSGKGRAFLHASPRRYRDWLSHTVQHRLADAPPVHRTVFINAWNEWAEGAVLEPDTRLGYAWLEATRQALLAPTERTAMSGKHTFCIVLHAWYLDVLDEMLDAIVQVDVPLRLVITTEPTLAKQVRQRVEQRELHAEVEGFENRGRDVLPFLHVANRLLDEGEQLIVKLHTKKSTHRNDGEAWRREMLAALLAQRHVSAIMDAFAIDPLLGLVAPADHVLPVADFVGANADALDYLAVRTGTTAVVEQSRFASGSMFWVRLEALRPLLDAHLHPSEFESEQGQIDGTLAHAIERFVGVTVAQSGHRLTTIEQVLGVSEPLSATPYRYARKAP</sequence>